<keyword evidence="4" id="KW-1185">Reference proteome</keyword>
<evidence type="ECO:0000256" key="2">
    <source>
        <dbReference type="SAM" id="Phobius"/>
    </source>
</evidence>
<evidence type="ECO:0000256" key="1">
    <source>
        <dbReference type="SAM" id="MobiDB-lite"/>
    </source>
</evidence>
<dbReference type="AlphaFoldDB" id="A0A2T3ZJU6"/>
<organism evidence="3 4">
    <name type="scientific">Trichoderma asperellum (strain ATCC 204424 / CBS 433.97 / NBRC 101777)</name>
    <dbReference type="NCBI Taxonomy" id="1042311"/>
    <lineage>
        <taxon>Eukaryota</taxon>
        <taxon>Fungi</taxon>
        <taxon>Dikarya</taxon>
        <taxon>Ascomycota</taxon>
        <taxon>Pezizomycotina</taxon>
        <taxon>Sordariomycetes</taxon>
        <taxon>Hypocreomycetidae</taxon>
        <taxon>Hypocreales</taxon>
        <taxon>Hypocreaceae</taxon>
        <taxon>Trichoderma</taxon>
    </lineage>
</organism>
<dbReference type="Proteomes" id="UP000240493">
    <property type="component" value="Unassembled WGS sequence"/>
</dbReference>
<protein>
    <submittedName>
        <fullName evidence="3">Uncharacterized protein</fullName>
    </submittedName>
</protein>
<gene>
    <name evidence="3" type="ORF">M441DRAFT_306083</name>
</gene>
<sequence length="161" mass="17560">MRARGVQRGEKEALFFNAACGVCVLEPYYSACSVLVLLLLLCFLLIMYLVVTLDATYLPVTHYLLYVVALCRSQQEAPSLSIPPRVLSYPVLCQPILPHLRRWWPKSGQTKAIQAADHSPAPTSPPPSPSRASISSNQLQPAPYSVRVTSTCCTAVATATV</sequence>
<name>A0A2T3ZJU6_TRIA4</name>
<accession>A0A2T3ZJU6</accession>
<evidence type="ECO:0000313" key="4">
    <source>
        <dbReference type="Proteomes" id="UP000240493"/>
    </source>
</evidence>
<feature type="transmembrane region" description="Helical" evidence="2">
    <location>
        <begin position="12"/>
        <end position="29"/>
    </location>
</feature>
<keyword evidence="2" id="KW-0812">Transmembrane</keyword>
<feature type="region of interest" description="Disordered" evidence="1">
    <location>
        <begin position="115"/>
        <end position="136"/>
    </location>
</feature>
<reference evidence="3 4" key="1">
    <citation type="submission" date="2016-07" db="EMBL/GenBank/DDBJ databases">
        <title>Multiple horizontal gene transfer events from other fungi enriched the ability of initially mycotrophic Trichoderma (Ascomycota) to feed on dead plant biomass.</title>
        <authorList>
            <consortium name="DOE Joint Genome Institute"/>
            <person name="Aerts A."/>
            <person name="Atanasova L."/>
            <person name="Chenthamara K."/>
            <person name="Zhang J."/>
            <person name="Grujic M."/>
            <person name="Henrissat B."/>
            <person name="Kuo A."/>
            <person name="Salamov A."/>
            <person name="Lipzen A."/>
            <person name="Labutti K."/>
            <person name="Barry K."/>
            <person name="Miao Y."/>
            <person name="Rahimi M.J."/>
            <person name="Shen Q."/>
            <person name="Grigoriev I.V."/>
            <person name="Kubicek C.P."/>
            <person name="Druzhinina I.S."/>
        </authorList>
    </citation>
    <scope>NUCLEOTIDE SEQUENCE [LARGE SCALE GENOMIC DNA]</scope>
    <source>
        <strain evidence="3 4">CBS 433.97</strain>
    </source>
</reference>
<keyword evidence="2" id="KW-0472">Membrane</keyword>
<proteinExistence type="predicted"/>
<feature type="transmembrane region" description="Helical" evidence="2">
    <location>
        <begin position="35"/>
        <end position="53"/>
    </location>
</feature>
<evidence type="ECO:0000313" key="3">
    <source>
        <dbReference type="EMBL" id="PTB45088.1"/>
    </source>
</evidence>
<keyword evidence="2" id="KW-1133">Transmembrane helix</keyword>
<dbReference type="EMBL" id="KZ679257">
    <property type="protein sequence ID" value="PTB45088.1"/>
    <property type="molecule type" value="Genomic_DNA"/>
</dbReference>